<dbReference type="InterPro" id="IPR036640">
    <property type="entry name" value="ABC1_TM_sf"/>
</dbReference>
<dbReference type="Gene3D" id="1.20.1560.10">
    <property type="entry name" value="ABC transporter type 1, transmembrane domain"/>
    <property type="match status" value="1"/>
</dbReference>
<dbReference type="AlphaFoldDB" id="A0A7J7C751"/>
<dbReference type="GO" id="GO:0140359">
    <property type="term" value="F:ABC-type transporter activity"/>
    <property type="evidence" value="ECO:0007669"/>
    <property type="project" value="InterPro"/>
</dbReference>
<comment type="caution">
    <text evidence="6">The sequence shown here is derived from an EMBL/GenBank/DDBJ whole genome shotgun (WGS) entry which is preliminary data.</text>
</comment>
<keyword evidence="3" id="KW-1133">Transmembrane helix</keyword>
<dbReference type="EMBL" id="JAAARO010000020">
    <property type="protein sequence ID" value="KAF5729942.1"/>
    <property type="molecule type" value="Genomic_DNA"/>
</dbReference>
<dbReference type="Proteomes" id="UP000593562">
    <property type="component" value="Unassembled WGS sequence"/>
</dbReference>
<dbReference type="PANTHER" id="PTHR24222">
    <property type="entry name" value="ABC TRANSPORTER B FAMILY"/>
    <property type="match status" value="1"/>
</dbReference>
<dbReference type="PANTHER" id="PTHR24222:SF63">
    <property type="entry name" value="ATP BINDING CASSETTE SUBFAMILY B"/>
    <property type="match status" value="1"/>
</dbReference>
<dbReference type="InParanoid" id="A0A7J7C751"/>
<evidence type="ECO:0000256" key="4">
    <source>
        <dbReference type="ARBA" id="ARBA00023136"/>
    </source>
</evidence>
<keyword evidence="7" id="KW-1185">Reference proteome</keyword>
<protein>
    <recommendedName>
        <fullName evidence="5">ABC transmembrane type-1 domain-containing protein</fullName>
    </recommendedName>
</protein>
<evidence type="ECO:0000256" key="1">
    <source>
        <dbReference type="ARBA" id="ARBA00004141"/>
    </source>
</evidence>
<evidence type="ECO:0000256" key="3">
    <source>
        <dbReference type="ARBA" id="ARBA00022989"/>
    </source>
</evidence>
<organism evidence="6 7">
    <name type="scientific">Tripterygium wilfordii</name>
    <name type="common">Thunder God vine</name>
    <dbReference type="NCBI Taxonomy" id="458696"/>
    <lineage>
        <taxon>Eukaryota</taxon>
        <taxon>Viridiplantae</taxon>
        <taxon>Streptophyta</taxon>
        <taxon>Embryophyta</taxon>
        <taxon>Tracheophyta</taxon>
        <taxon>Spermatophyta</taxon>
        <taxon>Magnoliopsida</taxon>
        <taxon>eudicotyledons</taxon>
        <taxon>Gunneridae</taxon>
        <taxon>Pentapetalae</taxon>
        <taxon>rosids</taxon>
        <taxon>fabids</taxon>
        <taxon>Celastrales</taxon>
        <taxon>Celastraceae</taxon>
        <taxon>Tripterygium</taxon>
    </lineage>
</organism>
<dbReference type="InterPro" id="IPR039421">
    <property type="entry name" value="Type_1_exporter"/>
</dbReference>
<keyword evidence="2" id="KW-0812">Transmembrane</keyword>
<sequence>MSPVIMSGTVMSVVIARLASRGQIAYSFVANVVEQSIDTIRTVFPNHPKNVALLLTSLFFLLHCRITSFVTPDNTIHVVSFTGEKQAIDKYNESLMKAYRSSVQEGLAAGWSLGAVTFIIFSSNIHA</sequence>
<dbReference type="GO" id="GO:0005524">
    <property type="term" value="F:ATP binding"/>
    <property type="evidence" value="ECO:0007669"/>
    <property type="project" value="InterPro"/>
</dbReference>
<accession>A0A7J7C751</accession>
<proteinExistence type="predicted"/>
<evidence type="ECO:0000256" key="2">
    <source>
        <dbReference type="ARBA" id="ARBA00022692"/>
    </source>
</evidence>
<reference evidence="6 7" key="1">
    <citation type="journal article" date="2020" name="Nat. Commun.">
        <title>Genome of Tripterygium wilfordii and identification of cytochrome P450 involved in triptolide biosynthesis.</title>
        <authorList>
            <person name="Tu L."/>
            <person name="Su P."/>
            <person name="Zhang Z."/>
            <person name="Gao L."/>
            <person name="Wang J."/>
            <person name="Hu T."/>
            <person name="Zhou J."/>
            <person name="Zhang Y."/>
            <person name="Zhao Y."/>
            <person name="Liu Y."/>
            <person name="Song Y."/>
            <person name="Tong Y."/>
            <person name="Lu Y."/>
            <person name="Yang J."/>
            <person name="Xu C."/>
            <person name="Jia M."/>
            <person name="Peters R.J."/>
            <person name="Huang L."/>
            <person name="Gao W."/>
        </authorList>
    </citation>
    <scope>NUCLEOTIDE SEQUENCE [LARGE SCALE GENOMIC DNA]</scope>
    <source>
        <strain evidence="7">cv. XIE 37</strain>
        <tissue evidence="6">Leaf</tissue>
    </source>
</reference>
<gene>
    <name evidence="6" type="ORF">HS088_TW20G00309</name>
</gene>
<name>A0A7J7C751_TRIWF</name>
<keyword evidence="4" id="KW-0472">Membrane</keyword>
<dbReference type="Pfam" id="PF00664">
    <property type="entry name" value="ABC_membrane"/>
    <property type="match status" value="1"/>
</dbReference>
<dbReference type="GO" id="GO:0005886">
    <property type="term" value="C:plasma membrane"/>
    <property type="evidence" value="ECO:0007669"/>
    <property type="project" value="TreeGrafter"/>
</dbReference>
<evidence type="ECO:0000313" key="6">
    <source>
        <dbReference type="EMBL" id="KAF5729942.1"/>
    </source>
</evidence>
<comment type="subcellular location">
    <subcellularLocation>
        <location evidence="1">Membrane</location>
        <topology evidence="1">Multi-pass membrane protein</topology>
    </subcellularLocation>
</comment>
<feature type="domain" description="ABC transmembrane type-1" evidence="5">
    <location>
        <begin position="78"/>
        <end position="125"/>
    </location>
</feature>
<evidence type="ECO:0000259" key="5">
    <source>
        <dbReference type="Pfam" id="PF00664"/>
    </source>
</evidence>
<evidence type="ECO:0000313" key="7">
    <source>
        <dbReference type="Proteomes" id="UP000593562"/>
    </source>
</evidence>
<dbReference type="InterPro" id="IPR011527">
    <property type="entry name" value="ABC1_TM_dom"/>
</dbReference>